<comment type="similarity">
    <text evidence="2">Belongs to the eukaryotic ATPase subunit F6 family.</text>
</comment>
<keyword evidence="7" id="KW-0406">Ion transport</keyword>
<dbReference type="GO" id="GO:0015078">
    <property type="term" value="F:proton transmembrane transporter activity"/>
    <property type="evidence" value="ECO:0007669"/>
    <property type="project" value="InterPro"/>
</dbReference>
<evidence type="ECO:0000256" key="10">
    <source>
        <dbReference type="ARBA" id="ARBA00029863"/>
    </source>
</evidence>
<evidence type="ECO:0000313" key="15">
    <source>
        <dbReference type="EMBL" id="KAK9981373.1"/>
    </source>
</evidence>
<evidence type="ECO:0000256" key="6">
    <source>
        <dbReference type="ARBA" id="ARBA00022792"/>
    </source>
</evidence>
<dbReference type="InterPro" id="IPR008387">
    <property type="entry name" value="ATP_synth_f6_mt"/>
</dbReference>
<evidence type="ECO:0000256" key="12">
    <source>
        <dbReference type="ARBA" id="ARBA00064647"/>
    </source>
</evidence>
<feature type="region of interest" description="Disordered" evidence="14">
    <location>
        <begin position="219"/>
        <end position="271"/>
    </location>
</feature>
<name>A0AAW2B7D3_CULAL</name>
<evidence type="ECO:0000256" key="3">
    <source>
        <dbReference type="ARBA" id="ARBA00022448"/>
    </source>
</evidence>
<sequence>MFAIMCFQRVRRLKFLWLEGSWIQRKVPALTPLCTKANNDKKPVRYTSIKKAKPKTINDIARLLQQKTKETKERKQSVIPALKAATSTTKPATPHQLNDQSDAKATIVSNAKVQTSTSTLPAIVTVECSSESATLVDTKPVQYIVDVDEAVTGSSLNVASKLPVAASRTFCETTPGTVLIDSAVDFAYSKCVDQMAMEGLHNKTYTEISNATDAAPKAVDSGVESPISNVPQEASTQEDMNANISQVPELSSTNTKEISPSSEDVASASKKLKPEVDEIVNMPEVMANSEVSSAHEDGHLEESFSDSEVVTVTNASTFVNTAQAQYSSQPSQSQDFIAPNWPSNVNADKTPSSQQIINQAVGSFPVGAAESIMDISSVEAVAVACGEVPTLREVCHEEAIPVSDPIPEASLFKSTDDLPVVETISASLSKAVKVDDMSEMSGDAQSSINLKDPILAQTDVLEEEMQKEEAFEELPEAQLDPIQRLFLDKIREYSTKSQASDGLLDAGPEYEKAFNEELTKLQRLYGGGDLSKFPEFKFSGGYIFAFVYLE</sequence>
<evidence type="ECO:0000256" key="14">
    <source>
        <dbReference type="SAM" id="MobiDB-lite"/>
    </source>
</evidence>
<dbReference type="PANTHER" id="PTHR12441">
    <property type="entry name" value="ATP SYNTHASE COUPLING FACTOR 6, MITOCHONDRIAL"/>
    <property type="match status" value="1"/>
</dbReference>
<dbReference type="InterPro" id="IPR036204">
    <property type="entry name" value="ATP_synth_f6_sf_mt"/>
</dbReference>
<dbReference type="Gene3D" id="1.10.246.110">
    <property type="entry name" value="Mitochondrial ATP synthase-coupling factor 6"/>
    <property type="match status" value="1"/>
</dbReference>
<comment type="caution">
    <text evidence="15">The sequence shown here is derived from an EMBL/GenBank/DDBJ whole genome shotgun (WGS) entry which is preliminary data.</text>
</comment>
<dbReference type="GO" id="GO:0045259">
    <property type="term" value="C:proton-transporting ATP synthase complex"/>
    <property type="evidence" value="ECO:0007669"/>
    <property type="project" value="UniProtKB-KW"/>
</dbReference>
<dbReference type="GO" id="GO:0005743">
    <property type="term" value="C:mitochondrial inner membrane"/>
    <property type="evidence" value="ECO:0007669"/>
    <property type="project" value="UniProtKB-SubCell"/>
</dbReference>
<evidence type="ECO:0000256" key="13">
    <source>
        <dbReference type="ARBA" id="ARBA00073749"/>
    </source>
</evidence>
<keyword evidence="3" id="KW-0813">Transport</keyword>
<evidence type="ECO:0000313" key="16">
    <source>
        <dbReference type="Proteomes" id="UP001479290"/>
    </source>
</evidence>
<keyword evidence="5" id="KW-0375">Hydrogen ion transport</keyword>
<evidence type="ECO:0000256" key="8">
    <source>
        <dbReference type="ARBA" id="ARBA00023128"/>
    </source>
</evidence>
<gene>
    <name evidence="15" type="ORF">ABG768_000913</name>
</gene>
<comment type="subcellular location">
    <subcellularLocation>
        <location evidence="1">Mitochondrion inner membrane</location>
    </subcellularLocation>
</comment>
<proteinExistence type="inferred from homology"/>
<protein>
    <recommendedName>
        <fullName evidence="13">ATP synthase peripheral stalk subunit F6, mitochondrial</fullName>
    </recommendedName>
    <alternativeName>
        <fullName evidence="10">ATP synthase peripheral stalk subunit F6</fullName>
    </alternativeName>
</protein>
<keyword evidence="6" id="KW-0999">Mitochondrion inner membrane</keyword>
<evidence type="ECO:0000256" key="4">
    <source>
        <dbReference type="ARBA" id="ARBA00022547"/>
    </source>
</evidence>
<dbReference type="GO" id="GO:0015986">
    <property type="term" value="P:proton motive force-driven ATP synthesis"/>
    <property type="evidence" value="ECO:0007669"/>
    <property type="project" value="InterPro"/>
</dbReference>
<dbReference type="PANTHER" id="PTHR12441:SF14">
    <property type="entry name" value="ATP SYNTHASE-COUPLING FACTOR 6, MITOCHONDRIAL"/>
    <property type="match status" value="1"/>
</dbReference>
<keyword evidence="9" id="KW-0472">Membrane</keyword>
<reference evidence="15 16" key="1">
    <citation type="submission" date="2024-05" db="EMBL/GenBank/DDBJ databases">
        <title>A high-quality chromosomal-level genome assembly of Topmouth culter (Culter alburnus).</title>
        <authorList>
            <person name="Zhao H."/>
        </authorList>
    </citation>
    <scope>NUCLEOTIDE SEQUENCE [LARGE SCALE GENOMIC DNA]</scope>
    <source>
        <strain evidence="15">CATC2023</strain>
        <tissue evidence="15">Muscle</tissue>
    </source>
</reference>
<evidence type="ECO:0000256" key="11">
    <source>
        <dbReference type="ARBA" id="ARBA00059339"/>
    </source>
</evidence>
<comment type="function">
    <text evidence="11">Subunit F6, of the mitochondrial membrane ATP synthase complex (F(1)F(0) ATP synthase or Complex V) that produces ATP from ADP in the presence of a proton gradient across the membrane which is generated by electron transport complexes of the respiratory chain. ATP synthase complex consist of a soluble F(1) head domain - the catalytic core - and a membrane F(1) domain - the membrane proton channel. These two domains are linked by a central stalk rotating inside the F(1) region and a stationary peripheral stalk. During catalysis, ATP synthesis in the catalytic domain of F(1) is coupled via a rotary mechanism of the central stalk subunits to proton translocation. In vivo, can only synthesize ATP although its ATP hydrolase activity can be activated artificially in vitro. Part of the complex F(0) domain. Part of the complex F(0) domain and the peripheric stalk, which acts as a stator to hold the catalytic alpha(3)beta(3) subcomplex and subunit a/ATP6 static relative to the rotary elements.</text>
</comment>
<dbReference type="SUPFAM" id="SSF111357">
    <property type="entry name" value="Mitochondrial ATP synthase coupling factor 6"/>
    <property type="match status" value="1"/>
</dbReference>
<dbReference type="FunFam" id="1.10.246.110:FF:000001">
    <property type="entry name" value="ATP synthase-coupling factor 6, mitochondrial"/>
    <property type="match status" value="1"/>
</dbReference>
<evidence type="ECO:0000256" key="7">
    <source>
        <dbReference type="ARBA" id="ARBA00023065"/>
    </source>
</evidence>
<feature type="compositionally biased region" description="Polar residues" evidence="14">
    <location>
        <begin position="226"/>
        <end position="264"/>
    </location>
</feature>
<dbReference type="EMBL" id="JAWDJR010000001">
    <property type="protein sequence ID" value="KAK9981373.1"/>
    <property type="molecule type" value="Genomic_DNA"/>
</dbReference>
<keyword evidence="8" id="KW-0496">Mitochondrion</keyword>
<keyword evidence="4" id="KW-0138">CF(0)</keyword>
<keyword evidence="16" id="KW-1185">Reference proteome</keyword>
<dbReference type="Proteomes" id="UP001479290">
    <property type="component" value="Unassembled WGS sequence"/>
</dbReference>
<dbReference type="Pfam" id="PF05511">
    <property type="entry name" value="ATP-synt_F6"/>
    <property type="match status" value="1"/>
</dbReference>
<evidence type="ECO:0000256" key="1">
    <source>
        <dbReference type="ARBA" id="ARBA00004273"/>
    </source>
</evidence>
<evidence type="ECO:0000256" key="2">
    <source>
        <dbReference type="ARBA" id="ARBA00007346"/>
    </source>
</evidence>
<evidence type="ECO:0000256" key="5">
    <source>
        <dbReference type="ARBA" id="ARBA00022781"/>
    </source>
</evidence>
<accession>A0AAW2B7D3</accession>
<dbReference type="AlphaFoldDB" id="A0AAW2B7D3"/>
<organism evidence="15 16">
    <name type="scientific">Culter alburnus</name>
    <name type="common">Topmouth culter</name>
    <dbReference type="NCBI Taxonomy" id="194366"/>
    <lineage>
        <taxon>Eukaryota</taxon>
        <taxon>Metazoa</taxon>
        <taxon>Chordata</taxon>
        <taxon>Craniata</taxon>
        <taxon>Vertebrata</taxon>
        <taxon>Euteleostomi</taxon>
        <taxon>Actinopterygii</taxon>
        <taxon>Neopterygii</taxon>
        <taxon>Teleostei</taxon>
        <taxon>Ostariophysi</taxon>
        <taxon>Cypriniformes</taxon>
        <taxon>Xenocyprididae</taxon>
        <taxon>Xenocypridinae</taxon>
        <taxon>Culter</taxon>
    </lineage>
</organism>
<evidence type="ECO:0000256" key="9">
    <source>
        <dbReference type="ARBA" id="ARBA00023136"/>
    </source>
</evidence>
<comment type="subunit">
    <text evidence="12">Component of the ATP synthase complex composed at least of ATP5F1A/subunit alpha, ATP5F1B/subunit beta, ATP5MC1/subunit c (homooctomer), MT-ATP6/subunit a, MT-ATP8/subunit 8, ATP5ME/subunit e, ATP5MF/subunit f, ATP5MG/subunit g, ATP5MK/subunit k, ATP5MJ/subunit j, ATP5F1C/subunit gamma, ATP5F1D/subunit delta, ATP5F1E/subunit epsilon, ATP5PF/subunit F6, ATP5PB/subunit b, ATP5PD/subunit d, ATP5PO/subunit OSCP. ATP synthase complex consists of a soluble F(1) head domain (subunits alpha(3) and beta(3)) - the catalytic core - and a membrane F(0) domain - the membrane proton channel (subunits c, a, 8, e, f, g, k and j). These two domains are linked by a central stalk (subunits gamma, delta, and epsilon) rotating inside the F1 region and a stationary peripheral stalk (subunits F6, b, d, and OSCP).</text>
</comment>